<feature type="transmembrane region" description="Helical" evidence="8">
    <location>
        <begin position="75"/>
        <end position="95"/>
    </location>
</feature>
<keyword evidence="4 8" id="KW-1003">Cell membrane</keyword>
<feature type="transmembrane region" description="Helical" evidence="8">
    <location>
        <begin position="101"/>
        <end position="119"/>
    </location>
</feature>
<keyword evidence="5 8" id="KW-0812">Transmembrane</keyword>
<feature type="transmembrane region" description="Helical" evidence="8">
    <location>
        <begin position="139"/>
        <end position="170"/>
    </location>
</feature>
<dbReference type="EMBL" id="RQVQ01000012">
    <property type="protein sequence ID" value="RRJ91193.1"/>
    <property type="molecule type" value="Genomic_DNA"/>
</dbReference>
<feature type="transmembrane region" description="Helical" evidence="8">
    <location>
        <begin position="37"/>
        <end position="63"/>
    </location>
</feature>
<keyword evidence="6 8" id="KW-1133">Transmembrane helix</keyword>
<evidence type="ECO:0000256" key="2">
    <source>
        <dbReference type="ARBA" id="ARBA00009142"/>
    </source>
</evidence>
<dbReference type="InterPro" id="IPR002781">
    <property type="entry name" value="TM_pro_TauE-like"/>
</dbReference>
<dbReference type="RefSeq" id="WP_125018633.1">
    <property type="nucleotide sequence ID" value="NZ_RQVQ01000012.1"/>
</dbReference>
<protein>
    <recommendedName>
        <fullName evidence="8">Probable membrane transporter protein</fullName>
    </recommendedName>
</protein>
<keyword evidence="3" id="KW-0813">Transport</keyword>
<comment type="subcellular location">
    <subcellularLocation>
        <location evidence="1 8">Cell membrane</location>
        <topology evidence="1 8">Multi-pass membrane protein</topology>
    </subcellularLocation>
</comment>
<comment type="similarity">
    <text evidence="2 8">Belongs to the 4-toluene sulfonate uptake permease (TSUP) (TC 2.A.102) family.</text>
</comment>
<evidence type="ECO:0000256" key="7">
    <source>
        <dbReference type="ARBA" id="ARBA00023136"/>
    </source>
</evidence>
<evidence type="ECO:0000313" key="9">
    <source>
        <dbReference type="EMBL" id="RRJ91193.1"/>
    </source>
</evidence>
<gene>
    <name evidence="9" type="ORF">EG240_06725</name>
</gene>
<dbReference type="Proteomes" id="UP000275719">
    <property type="component" value="Unassembled WGS sequence"/>
</dbReference>
<sequence length="256" mass="28050">MTFEIIALLCLIAFIAGFVDSIVGGGGLIQTPLTLTILPQIPVATVVGSLKIPAFFGTSVALTQYIKKVKIHWKLFTLMASLAFFSAYIGSYFLTIVNNDFMKPLLLVILIGMGIFTLLKKDFGMATAKTINKKKLLIYAVLISIIVGLYDGFIGPGTGTFFMICFVTFLKMDFLSANTHAKLVNLATNFGSICLFLIKGKVIWAIAIPMAISNGLGGYLGSKFAIKKGNTIVRKFLIFVIFLSILRFAYDIYQTF</sequence>
<dbReference type="Pfam" id="PF01925">
    <property type="entry name" value="TauE"/>
    <property type="match status" value="1"/>
</dbReference>
<proteinExistence type="inferred from homology"/>
<comment type="caution">
    <text evidence="9">The sequence shown here is derived from an EMBL/GenBank/DDBJ whole genome shotgun (WGS) entry which is preliminary data.</text>
</comment>
<dbReference type="PANTHER" id="PTHR30269:SF0">
    <property type="entry name" value="MEMBRANE TRANSPORTER PROTEIN YFCA-RELATED"/>
    <property type="match status" value="1"/>
</dbReference>
<evidence type="ECO:0000256" key="8">
    <source>
        <dbReference type="RuleBase" id="RU363041"/>
    </source>
</evidence>
<evidence type="ECO:0000256" key="1">
    <source>
        <dbReference type="ARBA" id="ARBA00004651"/>
    </source>
</evidence>
<keyword evidence="10" id="KW-1185">Reference proteome</keyword>
<evidence type="ECO:0000256" key="4">
    <source>
        <dbReference type="ARBA" id="ARBA00022475"/>
    </source>
</evidence>
<accession>A0A3P3WF53</accession>
<dbReference type="PANTHER" id="PTHR30269">
    <property type="entry name" value="TRANSMEMBRANE PROTEIN YFCA"/>
    <property type="match status" value="1"/>
</dbReference>
<dbReference type="OrthoDB" id="554695at2"/>
<dbReference type="AlphaFoldDB" id="A0A3P3WF53"/>
<evidence type="ECO:0000256" key="6">
    <source>
        <dbReference type="ARBA" id="ARBA00022989"/>
    </source>
</evidence>
<evidence type="ECO:0000313" key="10">
    <source>
        <dbReference type="Proteomes" id="UP000275719"/>
    </source>
</evidence>
<reference evidence="9 10" key="1">
    <citation type="submission" date="2018-11" db="EMBL/GenBank/DDBJ databases">
        <title>Flavobacterium sp. nov., YIM 102701-2 draft genome.</title>
        <authorList>
            <person name="Li G."/>
            <person name="Jiang Y."/>
        </authorList>
    </citation>
    <scope>NUCLEOTIDE SEQUENCE [LARGE SCALE GENOMIC DNA]</scope>
    <source>
        <strain evidence="9 10">YIM 102701-2</strain>
    </source>
</reference>
<feature type="transmembrane region" description="Helical" evidence="8">
    <location>
        <begin position="232"/>
        <end position="250"/>
    </location>
</feature>
<dbReference type="InterPro" id="IPR052017">
    <property type="entry name" value="TSUP"/>
</dbReference>
<keyword evidence="7 8" id="KW-0472">Membrane</keyword>
<name>A0A3P3WF53_9FLAO</name>
<evidence type="ECO:0000256" key="5">
    <source>
        <dbReference type="ARBA" id="ARBA00022692"/>
    </source>
</evidence>
<dbReference type="GO" id="GO:0005886">
    <property type="term" value="C:plasma membrane"/>
    <property type="evidence" value="ECO:0007669"/>
    <property type="project" value="UniProtKB-SubCell"/>
</dbReference>
<organism evidence="9 10">
    <name type="scientific">Paenimyroides tangerinum</name>
    <dbReference type="NCBI Taxonomy" id="2488728"/>
    <lineage>
        <taxon>Bacteria</taxon>
        <taxon>Pseudomonadati</taxon>
        <taxon>Bacteroidota</taxon>
        <taxon>Flavobacteriia</taxon>
        <taxon>Flavobacteriales</taxon>
        <taxon>Flavobacteriaceae</taxon>
        <taxon>Paenimyroides</taxon>
    </lineage>
</organism>
<evidence type="ECO:0000256" key="3">
    <source>
        <dbReference type="ARBA" id="ARBA00022448"/>
    </source>
</evidence>